<feature type="compositionally biased region" description="Polar residues" evidence="2">
    <location>
        <begin position="109"/>
        <end position="130"/>
    </location>
</feature>
<dbReference type="EMBL" id="OZ035842">
    <property type="protein sequence ID" value="CAL1594914.1"/>
    <property type="molecule type" value="Genomic_DNA"/>
</dbReference>
<proteinExistence type="predicted"/>
<dbReference type="PANTHER" id="PTHR10337:SF6">
    <property type="entry name" value="CENTROSOMAL PROTEIN OF 152 KDA"/>
    <property type="match status" value="1"/>
</dbReference>
<feature type="coiled-coil region" evidence="1">
    <location>
        <begin position="999"/>
        <end position="1048"/>
    </location>
</feature>
<gene>
    <name evidence="4" type="ORF">KC01_LOCUS23821</name>
</gene>
<dbReference type="GO" id="GO:0007099">
    <property type="term" value="P:centriole replication"/>
    <property type="evidence" value="ECO:0007669"/>
    <property type="project" value="TreeGrafter"/>
</dbReference>
<dbReference type="Proteomes" id="UP001497482">
    <property type="component" value="Chromosome 20"/>
</dbReference>
<feature type="region of interest" description="Disordered" evidence="2">
    <location>
        <begin position="1"/>
        <end position="85"/>
    </location>
</feature>
<feature type="compositionally biased region" description="Low complexity" evidence="2">
    <location>
        <begin position="1410"/>
        <end position="1425"/>
    </location>
</feature>
<feature type="domain" description="CEP152 CEP63 binding coiled coil" evidence="3">
    <location>
        <begin position="1238"/>
        <end position="1288"/>
    </location>
</feature>
<feature type="region of interest" description="Disordered" evidence="2">
    <location>
        <begin position="1140"/>
        <end position="1168"/>
    </location>
</feature>
<feature type="region of interest" description="Disordered" evidence="2">
    <location>
        <begin position="1329"/>
        <end position="1464"/>
    </location>
</feature>
<feature type="region of interest" description="Disordered" evidence="2">
    <location>
        <begin position="1195"/>
        <end position="1236"/>
    </location>
</feature>
<dbReference type="InterPro" id="IPR057659">
    <property type="entry name" value="CEP152_CC"/>
</dbReference>
<organism evidence="4 5">
    <name type="scientific">Knipowitschia caucasica</name>
    <name type="common">Caucasian dwarf goby</name>
    <name type="synonym">Pomatoschistus caucasicus</name>
    <dbReference type="NCBI Taxonomy" id="637954"/>
    <lineage>
        <taxon>Eukaryota</taxon>
        <taxon>Metazoa</taxon>
        <taxon>Chordata</taxon>
        <taxon>Craniata</taxon>
        <taxon>Vertebrata</taxon>
        <taxon>Euteleostomi</taxon>
        <taxon>Actinopterygii</taxon>
        <taxon>Neopterygii</taxon>
        <taxon>Teleostei</taxon>
        <taxon>Neoteleostei</taxon>
        <taxon>Acanthomorphata</taxon>
        <taxon>Gobiaria</taxon>
        <taxon>Gobiiformes</taxon>
        <taxon>Gobioidei</taxon>
        <taxon>Gobiidae</taxon>
        <taxon>Gobiinae</taxon>
        <taxon>Knipowitschia</taxon>
    </lineage>
</organism>
<feature type="compositionally biased region" description="Basic and acidic residues" evidence="2">
    <location>
        <begin position="1395"/>
        <end position="1404"/>
    </location>
</feature>
<feature type="region of interest" description="Disordered" evidence="2">
    <location>
        <begin position="107"/>
        <end position="130"/>
    </location>
</feature>
<feature type="compositionally biased region" description="Polar residues" evidence="2">
    <location>
        <begin position="1448"/>
        <end position="1464"/>
    </location>
</feature>
<name>A0AAV2KZ34_KNICA</name>
<evidence type="ECO:0000256" key="1">
    <source>
        <dbReference type="SAM" id="Coils"/>
    </source>
</evidence>
<sequence length="1548" mass="178873">MSIDFDSAALQTQHEEEEYDQEDYAREKELLKLLTDLPDDMLEDSRDSSSPELEYSPGSNKNTGDSPQANGAQQWSNHVRQAPHEQNCEANYNRCPYGERVVTEHMNGHQGQTQPHVWNQPQGPQSNQGDYSYNSIGTDNDFSTDDYGTNVYPQASKVPVEYHGDGGYGDRRVNDEARNHFLAFNSKPHQGQEMDPLQREFLDSTTKTADQEQLAQLRVLHKAQQRQIVDLEQKLEDSRRNMRYLEHQFAIIKDEKDGLAVSLKEASRLIEEYKEREGKMQKAVKVLEHQVNLLSEKDQENMKKQSAAEAAVDAMKQQMLDMCRSDTLSKSREQHDRDITVLREKHEATLLASNQKIDSISEALDKQVDLTQRLREQVKQLERQREEEHLERARVINGLTQRLEESQQQCAKLLHTSSVQEMSELQIKLQQSQSAKALSENMNKALQEDLAELKEQITLYESAVKHGVISLDLNHDLENHLSDSCIDMGLKKTNRKNGLLHSPLVNLPDTKLPKDEALRLLRAEMQRCLGNLKAKRQKIEQLQHELRDSQARSEQLQAELEEARLSSRIRENGQVKHTDLSETSQKELEKVEEDKRQLEKQLEILEYKYKELKQNEEKVKAANLELCTKMREMIQELDQEKQEATERSERLHQQHREDVVKHIRTELHQQHSAQMEELSQHLQQQILQLQSQLSEAHDKMSTVQECYICVCKEKDALEESIRNKENEAAAIKDTKMHEDIDAALKKLRTEMEAQHQEIITELKDLWSKDKEKEIQDTVDTREAQINATWKEEMKKMEQSWSLKLEALTRQRNRQTAEATVQTSCFQDSHVSISAEELESRLLDQKQLLQTEAERAKRKAVDETKTQVQKELHEKHLEDMAKQVEGAVTRAYNRWVEDLTSLPEYQASLRREKEKWKEHRQEVIDEKLSLALHAAEEQCERRQSSPRLEELLQTVSSLKSQLDQSRGEQAALLKAELSAARSAWNRDKLKEIDNLQMQSEQAYQTKLQQQQQRLEQAVKRAKEELQREKEDVEARIQTAVRAREQELKRHIAEKEIRAEIQALLAKVQTQHFLEQQGSEGAKRTSGDPSEDTITLVVQNFCKDVVNRAVVQAKREWKKMSEEKLCLVLKETHERYEKEINKMRASVSQSSERGRSSQESAAAVEKLQKKNQELQRHLEKACHQLQSTVREHRAAVEKLSDKHQHSLQRIKEEHEQQLQDAQKSREKSESADQRHFQQGLEEMKRQYLNTVEKIRGDMMRYLQESRERAAEMIRVEVQRERQDTARKMRHYYLTCLQELLQDGGQSAGAEKKIMSAAGKLAAMAKVLETPVKNKTHGKKPALTFTGGRTADDFGPSVKKSDMDERPLLGHPDKRLDRANQTLRAPDSTPQPPSSKRTRPDRPEPPDHLAPGPTQTHTTLQQKTHTPQSVRSKTRKLFLQEPPVREEKRSANWSCSNESIPRLSSSGRRVEPVKPFSVSASNIDFGEFGGLTPDASDLTIYNEIVKKAPDLQNFDSHGAKAEAAGQWVWESVLPTEVTEVTEVTWQRVKRC</sequence>
<feature type="compositionally biased region" description="Basic and acidic residues" evidence="2">
    <location>
        <begin position="1356"/>
        <end position="1375"/>
    </location>
</feature>
<evidence type="ECO:0000313" key="5">
    <source>
        <dbReference type="Proteomes" id="UP001497482"/>
    </source>
</evidence>
<dbReference type="InterPro" id="IPR057664">
    <property type="entry name" value="CEP152_PLK4_bind"/>
</dbReference>
<dbReference type="Pfam" id="PF25769">
    <property type="entry name" value="PLK4_bind_CEP152"/>
    <property type="match status" value="1"/>
</dbReference>
<feature type="coiled-coil region" evidence="1">
    <location>
        <begin position="834"/>
        <end position="865"/>
    </location>
</feature>
<evidence type="ECO:0000259" key="3">
    <source>
        <dbReference type="Pfam" id="PF25770"/>
    </source>
</evidence>
<dbReference type="GO" id="GO:0005813">
    <property type="term" value="C:centrosome"/>
    <property type="evidence" value="ECO:0007669"/>
    <property type="project" value="TreeGrafter"/>
</dbReference>
<feature type="compositionally biased region" description="Low complexity" evidence="2">
    <location>
        <begin position="1143"/>
        <end position="1161"/>
    </location>
</feature>
<evidence type="ECO:0000256" key="2">
    <source>
        <dbReference type="SAM" id="MobiDB-lite"/>
    </source>
</evidence>
<dbReference type="InterPro" id="IPR051235">
    <property type="entry name" value="CEP152/SHC-Transforming"/>
</dbReference>
<dbReference type="Pfam" id="PF25770">
    <property type="entry name" value="CC_CEP63-bind_CEP152"/>
    <property type="match status" value="1"/>
</dbReference>
<feature type="coiled-coil region" evidence="1">
    <location>
        <begin position="905"/>
        <end position="967"/>
    </location>
</feature>
<protein>
    <recommendedName>
        <fullName evidence="3">CEP152 CEP63 binding coiled coil domain-containing protein</fullName>
    </recommendedName>
</protein>
<keyword evidence="5" id="KW-1185">Reference proteome</keyword>
<evidence type="ECO:0000313" key="4">
    <source>
        <dbReference type="EMBL" id="CAL1594914.1"/>
    </source>
</evidence>
<dbReference type="PANTHER" id="PTHR10337">
    <property type="entry name" value="SHC TRANSFORMING PROTEIN"/>
    <property type="match status" value="1"/>
</dbReference>
<keyword evidence="1" id="KW-0175">Coiled coil</keyword>
<feature type="coiled-coil region" evidence="1">
    <location>
        <begin position="364"/>
        <end position="463"/>
    </location>
</feature>
<feature type="coiled-coil region" evidence="1">
    <location>
        <begin position="214"/>
        <end position="290"/>
    </location>
</feature>
<reference evidence="4 5" key="1">
    <citation type="submission" date="2024-04" db="EMBL/GenBank/DDBJ databases">
        <authorList>
            <person name="Waldvogel A.-M."/>
            <person name="Schoenle A."/>
        </authorList>
    </citation>
    <scope>NUCLEOTIDE SEQUENCE [LARGE SCALE GENOMIC DNA]</scope>
</reference>
<accession>A0AAV2KZ34</accession>
<feature type="compositionally biased region" description="Polar residues" evidence="2">
    <location>
        <begin position="57"/>
        <end position="79"/>
    </location>
</feature>
<feature type="coiled-coil region" evidence="1">
    <location>
        <begin position="525"/>
        <end position="757"/>
    </location>
</feature>